<organism evidence="1 2">
    <name type="scientific">Armillaria luteobubalina</name>
    <dbReference type="NCBI Taxonomy" id="153913"/>
    <lineage>
        <taxon>Eukaryota</taxon>
        <taxon>Fungi</taxon>
        <taxon>Dikarya</taxon>
        <taxon>Basidiomycota</taxon>
        <taxon>Agaricomycotina</taxon>
        <taxon>Agaricomycetes</taxon>
        <taxon>Agaricomycetidae</taxon>
        <taxon>Agaricales</taxon>
        <taxon>Marasmiineae</taxon>
        <taxon>Physalacriaceae</taxon>
        <taxon>Armillaria</taxon>
    </lineage>
</organism>
<evidence type="ECO:0000313" key="1">
    <source>
        <dbReference type="EMBL" id="KAK0493629.1"/>
    </source>
</evidence>
<keyword evidence="2" id="KW-1185">Reference proteome</keyword>
<evidence type="ECO:0000313" key="2">
    <source>
        <dbReference type="Proteomes" id="UP001175228"/>
    </source>
</evidence>
<proteinExistence type="predicted"/>
<accession>A0AA39Q0Q2</accession>
<feature type="non-terminal residue" evidence="1">
    <location>
        <position position="165"/>
    </location>
</feature>
<dbReference type="EMBL" id="JAUEPU010000024">
    <property type="protein sequence ID" value="KAK0493629.1"/>
    <property type="molecule type" value="Genomic_DNA"/>
</dbReference>
<comment type="caution">
    <text evidence="1">The sequence shown here is derived from an EMBL/GenBank/DDBJ whole genome shotgun (WGS) entry which is preliminary data.</text>
</comment>
<sequence>KVIQRCSAIPPNPRENDLLDSYDNLLCRLFPVTSKFTVAPQSCFFSHSYGSTNLVVEFQVLFEHNLVFFLQIIQKNRKAQRTIKCERAWVIRPLTTLHDVSTFGTSLLLQLRSKSRILSRHVSPDRGLETDIAPLSRWDCDILQEEECQRFRDILAEMKTKCKRL</sequence>
<name>A0AA39Q0Q2_9AGAR</name>
<reference evidence="1" key="1">
    <citation type="submission" date="2023-06" db="EMBL/GenBank/DDBJ databases">
        <authorList>
            <consortium name="Lawrence Berkeley National Laboratory"/>
            <person name="Ahrendt S."/>
            <person name="Sahu N."/>
            <person name="Indic B."/>
            <person name="Wong-Bajracharya J."/>
            <person name="Merenyi Z."/>
            <person name="Ke H.-M."/>
            <person name="Monk M."/>
            <person name="Kocsube S."/>
            <person name="Drula E."/>
            <person name="Lipzen A."/>
            <person name="Balint B."/>
            <person name="Henrissat B."/>
            <person name="Andreopoulos B."/>
            <person name="Martin F.M."/>
            <person name="Harder C.B."/>
            <person name="Rigling D."/>
            <person name="Ford K.L."/>
            <person name="Foster G.D."/>
            <person name="Pangilinan J."/>
            <person name="Papanicolaou A."/>
            <person name="Barry K."/>
            <person name="LaButti K."/>
            <person name="Viragh M."/>
            <person name="Koriabine M."/>
            <person name="Yan M."/>
            <person name="Riley R."/>
            <person name="Champramary S."/>
            <person name="Plett K.L."/>
            <person name="Tsai I.J."/>
            <person name="Slot J."/>
            <person name="Sipos G."/>
            <person name="Plett J."/>
            <person name="Nagy L.G."/>
            <person name="Grigoriev I.V."/>
        </authorList>
    </citation>
    <scope>NUCLEOTIDE SEQUENCE</scope>
    <source>
        <strain evidence="1">HWK02</strain>
    </source>
</reference>
<dbReference type="AlphaFoldDB" id="A0AA39Q0Q2"/>
<gene>
    <name evidence="1" type="ORF">EDD18DRAFT_1078171</name>
</gene>
<protein>
    <submittedName>
        <fullName evidence="1">Uncharacterized protein</fullName>
    </submittedName>
</protein>
<dbReference type="Proteomes" id="UP001175228">
    <property type="component" value="Unassembled WGS sequence"/>
</dbReference>